<keyword evidence="8" id="KW-1185">Reference proteome</keyword>
<dbReference type="Gene3D" id="6.10.10.10">
    <property type="entry name" value="Flagellar export chaperone, C-terminal domain"/>
    <property type="match status" value="1"/>
</dbReference>
<dbReference type="GO" id="GO:0009288">
    <property type="term" value="C:bacterial-type flagellum"/>
    <property type="evidence" value="ECO:0007669"/>
    <property type="project" value="UniProtKB-SubCell"/>
</dbReference>
<dbReference type="InterPro" id="IPR042187">
    <property type="entry name" value="Flagellin_C_sub2"/>
</dbReference>
<dbReference type="Proteomes" id="UP000192738">
    <property type="component" value="Unassembled WGS sequence"/>
</dbReference>
<feature type="domain" description="Flagellin C-terminal" evidence="6">
    <location>
        <begin position="510"/>
        <end position="595"/>
    </location>
</feature>
<reference evidence="7 8" key="1">
    <citation type="submission" date="2017-04" db="EMBL/GenBank/DDBJ databases">
        <authorList>
            <person name="Afonso C.L."/>
            <person name="Miller P.J."/>
            <person name="Scott M.A."/>
            <person name="Spackman E."/>
            <person name="Goraichik I."/>
            <person name="Dimitrov K.M."/>
            <person name="Suarez D.L."/>
            <person name="Swayne D.E."/>
        </authorList>
    </citation>
    <scope>NUCLEOTIDE SEQUENCE [LARGE SCALE GENOMIC DNA]</scope>
    <source>
        <strain evidence="7 8">DSM 5090</strain>
    </source>
</reference>
<dbReference type="AlphaFoldDB" id="A0A1W2EKZ0"/>
<dbReference type="Pfam" id="PF00700">
    <property type="entry name" value="Flagellin_C"/>
    <property type="match status" value="1"/>
</dbReference>
<evidence type="ECO:0000256" key="1">
    <source>
        <dbReference type="ARBA" id="ARBA00005709"/>
    </source>
</evidence>
<evidence type="ECO:0000313" key="8">
    <source>
        <dbReference type="Proteomes" id="UP000192738"/>
    </source>
</evidence>
<gene>
    <name evidence="7" type="ORF">SAMN04488500_12519</name>
</gene>
<dbReference type="Gene3D" id="1.20.1330.10">
    <property type="entry name" value="f41 fragment of flagellin, N-terminal domain"/>
    <property type="match status" value="2"/>
</dbReference>
<dbReference type="PANTHER" id="PTHR42792">
    <property type="entry name" value="FLAGELLIN"/>
    <property type="match status" value="1"/>
</dbReference>
<dbReference type="InterPro" id="IPR046358">
    <property type="entry name" value="Flagellin_C"/>
</dbReference>
<comment type="subcellular location">
    <subcellularLocation>
        <location evidence="4">Secreted</location>
    </subcellularLocation>
    <subcellularLocation>
        <location evidence="4">Bacterial flagellum</location>
    </subcellularLocation>
</comment>
<feature type="domain" description="Flagellin N-terminal" evidence="5">
    <location>
        <begin position="5"/>
        <end position="141"/>
    </location>
</feature>
<sequence length="597" mass="60782">MSMVISTNMSALNTTNILNKNSALMNSSLEKLSSGYSINSAADDAAGLAISEKMRAQIEGLNQASDNSQDAISLTQTADGALDETNEILKRMRELAVKASSDTLTDDDRQAIQDEVDTLRQEIDRISDDTEYNTIKLLNGNSGSATSVSGVNSSAIVATSTAAGNNTTTGDYTVNYTSVATQATTGLATSTTGIASITDDASAFAGDVTINGTTITIESGDTIEGVLEKINDETATTGVTATLNTDTAGQYYIELKDETYGSASSVTVAAANATLTGLFNTTTDTTTTSVTVTGTDATGTINGATATAEGNTLTAFDLTVTGDDATLEKLATAKADMAAYATGTDTLTAAATATQTALDTAVTALSGSTDTDVTAALTTLQATTAYTDEYDAAVNELAIAVAESTDAADAGNYATYIAAKTLDNAADVAAASDAAPGTTTVAQYLAATATATAEVTVDNSSALTFQVGANSDQTMTISINDMDANALGVAGSTSDTGIDLSSAENATDAITTIDKAISKIASERSNLGAIQNSLESNINNLDTESENLTSAESNIRDTDMAAEMAEYTKLSVITQAATAMLAKANSQPQQVLTLLQG</sequence>
<name>A0A1W2EKZ0_9FIRM</name>
<dbReference type="GO" id="GO:0005576">
    <property type="term" value="C:extracellular region"/>
    <property type="evidence" value="ECO:0007669"/>
    <property type="project" value="UniProtKB-SubCell"/>
</dbReference>
<protein>
    <recommendedName>
        <fullName evidence="2 4">Flagellin</fullName>
    </recommendedName>
</protein>
<dbReference type="STRING" id="112901.SAMN04488500_12519"/>
<dbReference type="Gene3D" id="3.30.70.2120">
    <property type="match status" value="1"/>
</dbReference>
<comment type="similarity">
    <text evidence="1 4">Belongs to the bacterial flagellin family.</text>
</comment>
<dbReference type="InterPro" id="IPR001492">
    <property type="entry name" value="Flagellin"/>
</dbReference>
<evidence type="ECO:0000256" key="3">
    <source>
        <dbReference type="ARBA" id="ARBA00023143"/>
    </source>
</evidence>
<keyword evidence="7" id="KW-0966">Cell projection</keyword>
<comment type="function">
    <text evidence="4">Flagellin is the subunit protein which polymerizes to form the filaments of bacterial flagella.</text>
</comment>
<keyword evidence="7" id="KW-0282">Flagellum</keyword>
<dbReference type="RefSeq" id="WP_084577928.1">
    <property type="nucleotide sequence ID" value="NZ_CP155572.1"/>
</dbReference>
<dbReference type="GO" id="GO:0005198">
    <property type="term" value="F:structural molecule activity"/>
    <property type="evidence" value="ECO:0007669"/>
    <property type="project" value="UniProtKB-UniRule"/>
</dbReference>
<dbReference type="SUPFAM" id="SSF64518">
    <property type="entry name" value="Phase 1 flagellin"/>
    <property type="match status" value="2"/>
</dbReference>
<dbReference type="EMBL" id="FWXI01000025">
    <property type="protein sequence ID" value="SMD09808.1"/>
    <property type="molecule type" value="Genomic_DNA"/>
</dbReference>
<dbReference type="PRINTS" id="PR00207">
    <property type="entry name" value="FLAGELLIN"/>
</dbReference>
<organism evidence="7 8">
    <name type="scientific">Sporomusa malonica</name>
    <dbReference type="NCBI Taxonomy" id="112901"/>
    <lineage>
        <taxon>Bacteria</taxon>
        <taxon>Bacillati</taxon>
        <taxon>Bacillota</taxon>
        <taxon>Negativicutes</taxon>
        <taxon>Selenomonadales</taxon>
        <taxon>Sporomusaceae</taxon>
        <taxon>Sporomusa</taxon>
    </lineage>
</organism>
<evidence type="ECO:0000256" key="4">
    <source>
        <dbReference type="RuleBase" id="RU362073"/>
    </source>
</evidence>
<accession>A0A1W2EKZ0</accession>
<dbReference type="InterPro" id="IPR001029">
    <property type="entry name" value="Flagellin_N"/>
</dbReference>
<keyword evidence="4" id="KW-0964">Secreted</keyword>
<keyword evidence="7" id="KW-0969">Cilium</keyword>
<keyword evidence="3 4" id="KW-0975">Bacterial flagellum</keyword>
<proteinExistence type="inferred from homology"/>
<evidence type="ECO:0000259" key="6">
    <source>
        <dbReference type="Pfam" id="PF00700"/>
    </source>
</evidence>
<dbReference type="Pfam" id="PF00669">
    <property type="entry name" value="Flagellin_N"/>
    <property type="match status" value="1"/>
</dbReference>
<evidence type="ECO:0000256" key="2">
    <source>
        <dbReference type="ARBA" id="ARBA00020110"/>
    </source>
</evidence>
<evidence type="ECO:0000259" key="5">
    <source>
        <dbReference type="Pfam" id="PF00669"/>
    </source>
</evidence>
<dbReference type="OrthoDB" id="9796789at2"/>
<dbReference type="PANTHER" id="PTHR42792:SF2">
    <property type="entry name" value="FLAGELLIN"/>
    <property type="match status" value="1"/>
</dbReference>
<evidence type="ECO:0000313" key="7">
    <source>
        <dbReference type="EMBL" id="SMD09808.1"/>
    </source>
</evidence>